<dbReference type="OrthoDB" id="9762913at2"/>
<organism evidence="6 7">
    <name type="scientific">Oceanobacillus profundus</name>
    <dbReference type="NCBI Taxonomy" id="372463"/>
    <lineage>
        <taxon>Bacteria</taxon>
        <taxon>Bacillati</taxon>
        <taxon>Bacillota</taxon>
        <taxon>Bacilli</taxon>
        <taxon>Bacillales</taxon>
        <taxon>Bacillaceae</taxon>
        <taxon>Oceanobacillus</taxon>
    </lineage>
</organism>
<evidence type="ECO:0000256" key="2">
    <source>
        <dbReference type="ARBA" id="ARBA00023002"/>
    </source>
</evidence>
<dbReference type="Gene3D" id="3.40.309.10">
    <property type="entry name" value="Aldehyde Dehydrogenase, Chain A, domain 2"/>
    <property type="match status" value="1"/>
</dbReference>
<dbReference type="InterPro" id="IPR016161">
    <property type="entry name" value="Ald_DH/histidinol_DH"/>
</dbReference>
<dbReference type="NCBIfam" id="NF042993">
    <property type="entry name" value="AlphKGSA_gudD"/>
    <property type="match status" value="1"/>
</dbReference>
<dbReference type="InterPro" id="IPR054869">
    <property type="entry name" value="AlphKGSA_gudD"/>
</dbReference>
<proteinExistence type="inferred from homology"/>
<dbReference type="EMBL" id="QWEH01000028">
    <property type="protein sequence ID" value="RHW29369.1"/>
    <property type="molecule type" value="Genomic_DNA"/>
</dbReference>
<accession>A0A417Y9L9</accession>
<evidence type="ECO:0000259" key="5">
    <source>
        <dbReference type="Pfam" id="PF00171"/>
    </source>
</evidence>
<dbReference type="AlphaFoldDB" id="A0A417Y9L9"/>
<name>A0A417Y9L9_9BACI</name>
<dbReference type="FunFam" id="3.40.309.10:FF:000012">
    <property type="entry name" value="Betaine aldehyde dehydrogenase"/>
    <property type="match status" value="1"/>
</dbReference>
<dbReference type="InterPro" id="IPR016162">
    <property type="entry name" value="Ald_DH_N"/>
</dbReference>
<feature type="active site" evidence="3">
    <location>
        <position position="255"/>
    </location>
</feature>
<evidence type="ECO:0000313" key="7">
    <source>
        <dbReference type="Proteomes" id="UP000285456"/>
    </source>
</evidence>
<dbReference type="InterPro" id="IPR016160">
    <property type="entry name" value="Ald_DH_CS_CYS"/>
</dbReference>
<evidence type="ECO:0000313" key="6">
    <source>
        <dbReference type="EMBL" id="RHW29369.1"/>
    </source>
</evidence>
<comment type="similarity">
    <text evidence="1 4">Belongs to the aldehyde dehydrogenase family.</text>
</comment>
<dbReference type="PANTHER" id="PTHR11699">
    <property type="entry name" value="ALDEHYDE DEHYDROGENASE-RELATED"/>
    <property type="match status" value="1"/>
</dbReference>
<dbReference type="InterPro" id="IPR015590">
    <property type="entry name" value="Aldehyde_DH_dom"/>
</dbReference>
<dbReference type="CDD" id="cd07097">
    <property type="entry name" value="ALDH_KGSADH-YcbD"/>
    <property type="match status" value="1"/>
</dbReference>
<comment type="caution">
    <text evidence="6">The sequence shown here is derived from an EMBL/GenBank/DDBJ whole genome shotgun (WGS) entry which is preliminary data.</text>
</comment>
<evidence type="ECO:0000256" key="3">
    <source>
        <dbReference type="PROSITE-ProRule" id="PRU10007"/>
    </source>
</evidence>
<keyword evidence="2 4" id="KW-0560">Oxidoreductase</keyword>
<protein>
    <submittedName>
        <fullName evidence="6">Aldehyde dehydrogenase family protein</fullName>
    </submittedName>
</protein>
<reference evidence="6 7" key="1">
    <citation type="journal article" date="2007" name="Int. J. Syst. Evol. Microbiol.">
        <title>Oceanobacillus profundus sp. nov., isolated from a deep-sea sediment core.</title>
        <authorList>
            <person name="Kim Y.G."/>
            <person name="Choi D.H."/>
            <person name="Hyun S."/>
            <person name="Cho B.C."/>
        </authorList>
    </citation>
    <scope>NUCLEOTIDE SEQUENCE [LARGE SCALE GENOMIC DNA]</scope>
    <source>
        <strain evidence="6 7">DSM 18246</strain>
    </source>
</reference>
<dbReference type="InterPro" id="IPR016163">
    <property type="entry name" value="Ald_DH_C"/>
</dbReference>
<dbReference type="FunFam" id="3.40.605.10:FF:000007">
    <property type="entry name" value="NAD/NADP-dependent betaine aldehyde dehydrogenase"/>
    <property type="match status" value="1"/>
</dbReference>
<feature type="domain" description="Aldehyde dehydrogenase" evidence="5">
    <location>
        <begin position="18"/>
        <end position="484"/>
    </location>
</feature>
<dbReference type="Proteomes" id="UP000285456">
    <property type="component" value="Unassembled WGS sequence"/>
</dbReference>
<dbReference type="PROSITE" id="PS00070">
    <property type="entry name" value="ALDEHYDE_DEHYDR_CYS"/>
    <property type="match status" value="1"/>
</dbReference>
<evidence type="ECO:0000256" key="1">
    <source>
        <dbReference type="ARBA" id="ARBA00009986"/>
    </source>
</evidence>
<sequence>METVTTERTFKNLINNKWEESSSNETLKSMNPSNKHEVVGYVQKSDKQDLDMAVEAAVQARKSWRKIGKVERSQYLYKAANILEGRLDEIAETMAREMGKTLPESKGETARGVAILRYYASEGMRKDGDMIPSTDKDALLYTKRVPVGVVGIITPWNFPVAIPIWKIAPALIYGNTVVFKPATEAAVTAAKVVECLAEAGLPAGVLNFVTGSGSVVGQNLIDHSKIQAITFTGSDTIGKVVARSASERGIKFQLEMGGKNPVIVTKDADLNVAVEAVISGAFRSTGQKCTATSRVIVEEGIYNQFVEKLIQETEEIKVGNALGEDVWMGPCAHEQQFNTVKEYLEIGREEGATLLAGGEVLTDGEYSNGFFVTPTIFGDVDADMRIAKEEIFGPVIALFKATDLEDAITQANDTECGLSASIFTTNIGSFLEFVDEIEAGLVRINAESAGVELQAPFGGMKATSTGSREQGEAAKEFYTEIKTVFVKG</sequence>
<dbReference type="InterPro" id="IPR029510">
    <property type="entry name" value="Ald_DH_CS_GLU"/>
</dbReference>
<dbReference type="GO" id="GO:0016620">
    <property type="term" value="F:oxidoreductase activity, acting on the aldehyde or oxo group of donors, NAD or NADP as acceptor"/>
    <property type="evidence" value="ECO:0007669"/>
    <property type="project" value="InterPro"/>
</dbReference>
<dbReference type="SUPFAM" id="SSF53720">
    <property type="entry name" value="ALDH-like"/>
    <property type="match status" value="1"/>
</dbReference>
<dbReference type="Gene3D" id="3.40.605.10">
    <property type="entry name" value="Aldehyde Dehydrogenase, Chain A, domain 1"/>
    <property type="match status" value="1"/>
</dbReference>
<dbReference type="PROSITE" id="PS00687">
    <property type="entry name" value="ALDEHYDE_DEHYDR_GLU"/>
    <property type="match status" value="1"/>
</dbReference>
<gene>
    <name evidence="6" type="ORF">D1B32_22420</name>
</gene>
<keyword evidence="7" id="KW-1185">Reference proteome</keyword>
<dbReference type="RefSeq" id="WP_095308349.1">
    <property type="nucleotide sequence ID" value="NZ_JAMAWL010000011.1"/>
</dbReference>
<dbReference type="Pfam" id="PF00171">
    <property type="entry name" value="Aldedh"/>
    <property type="match status" value="1"/>
</dbReference>
<evidence type="ECO:0000256" key="4">
    <source>
        <dbReference type="RuleBase" id="RU003345"/>
    </source>
</evidence>